<name>A0A7H0LEZ1_9SPHN</name>
<evidence type="ECO:0000256" key="1">
    <source>
        <dbReference type="SAM" id="Phobius"/>
    </source>
</evidence>
<evidence type="ECO:0000313" key="3">
    <source>
        <dbReference type="Proteomes" id="UP000516148"/>
    </source>
</evidence>
<reference evidence="2 3" key="1">
    <citation type="submission" date="2020-09" db="EMBL/GenBank/DDBJ databases">
        <title>Sphingomonas sp., a new species isolated from pork steak.</title>
        <authorList>
            <person name="Heidler von Heilborn D."/>
        </authorList>
    </citation>
    <scope>NUCLEOTIDE SEQUENCE [LARGE SCALE GENOMIC DNA]</scope>
    <source>
        <strain evidence="3">S8-3T</strain>
    </source>
</reference>
<keyword evidence="1" id="KW-1133">Transmembrane helix</keyword>
<dbReference type="Proteomes" id="UP000516148">
    <property type="component" value="Chromosome"/>
</dbReference>
<protein>
    <submittedName>
        <fullName evidence="2">Uncharacterized protein</fullName>
    </submittedName>
</protein>
<accession>A0A7H0LEZ1</accession>
<proteinExistence type="predicted"/>
<gene>
    <name evidence="2" type="ORF">H3Z74_15935</name>
</gene>
<sequence length="209" mass="22999">MKKQAAFGPINRRLQRRMPIIGKPTIGPVTENKGKAWTWRQKAGVALLVVVALYLLCLLIFFSWPYRLERPAAEVSENTSGCKFSIAQVSGLQTRRIAPLIDAEDVAYPLDVSVFIHDCAGLSDGRPYAARLFSAGSGNVIAEGLACGGARESDNDCRLEPPLIASRSASHRFVIQIVRTRGETPRKVDLEITTPHRWRSVVIDGIMSV</sequence>
<feature type="transmembrane region" description="Helical" evidence="1">
    <location>
        <begin position="43"/>
        <end position="64"/>
    </location>
</feature>
<dbReference type="EMBL" id="CP061038">
    <property type="protein sequence ID" value="QNQ08244.1"/>
    <property type="molecule type" value="Genomic_DNA"/>
</dbReference>
<dbReference type="RefSeq" id="WP_187760573.1">
    <property type="nucleotide sequence ID" value="NZ_CP061038.1"/>
</dbReference>
<dbReference type="KEGG" id="spap:H3Z74_15935"/>
<keyword evidence="3" id="KW-1185">Reference proteome</keyword>
<organism evidence="2 3">
    <name type="scientific">Sphingomonas alpina</name>
    <dbReference type="NCBI Taxonomy" id="653931"/>
    <lineage>
        <taxon>Bacteria</taxon>
        <taxon>Pseudomonadati</taxon>
        <taxon>Pseudomonadota</taxon>
        <taxon>Alphaproteobacteria</taxon>
        <taxon>Sphingomonadales</taxon>
        <taxon>Sphingomonadaceae</taxon>
        <taxon>Sphingomonas</taxon>
    </lineage>
</organism>
<keyword evidence="1" id="KW-0812">Transmembrane</keyword>
<keyword evidence="1" id="KW-0472">Membrane</keyword>
<dbReference type="AlphaFoldDB" id="A0A7H0LEZ1"/>
<evidence type="ECO:0000313" key="2">
    <source>
        <dbReference type="EMBL" id="QNQ08244.1"/>
    </source>
</evidence>